<keyword evidence="1" id="KW-0808">Transferase</keyword>
<keyword evidence="1" id="KW-0548">Nucleotidyltransferase</keyword>
<dbReference type="AlphaFoldDB" id="A0A505IDR8"/>
<protein>
    <submittedName>
        <fullName evidence="1">Reverse transcriptase (RNA-dependent DNA polymerase) family protein</fullName>
    </submittedName>
</protein>
<evidence type="ECO:0000313" key="1">
    <source>
        <dbReference type="EMBL" id="TPR10121.1"/>
    </source>
</evidence>
<proteinExistence type="predicted"/>
<dbReference type="Proteomes" id="UP000197666">
    <property type="component" value="Unassembled WGS sequence"/>
</dbReference>
<dbReference type="VEuPathDB" id="FungiDB:ASPNIDRAFT2_41231"/>
<name>A0A505IDR8_ASPNG</name>
<comment type="caution">
    <text evidence="1">The sequence shown here is derived from an EMBL/GenBank/DDBJ whole genome shotgun (WGS) entry which is preliminary data.</text>
</comment>
<accession>A0A505IDR8</accession>
<keyword evidence="1" id="KW-0695">RNA-directed DNA polymerase</keyword>
<evidence type="ECO:0000313" key="2">
    <source>
        <dbReference type="Proteomes" id="UP000197666"/>
    </source>
</evidence>
<gene>
    <name evidence="1" type="ORF">CAN33_0054885</name>
</gene>
<reference evidence="2" key="1">
    <citation type="submission" date="2018-10" db="EMBL/GenBank/DDBJ databases">
        <title>FDA dAtabase for Regulatory Grade micrObial Sequences (FDA-ARGOS): Supporting development and validation of Infectious Disease Dx tests.</title>
        <authorList>
            <person name="Kerrigan L."/>
            <person name="Tallon L."/>
            <person name="Sadzewicz L."/>
            <person name="Sengamalay N."/>
            <person name="Ott S."/>
            <person name="Godinez A."/>
            <person name="Nagaraj S."/>
            <person name="Vavikolanu K."/>
            <person name="Nadendla S."/>
            <person name="George J."/>
            <person name="Sichtig H."/>
        </authorList>
    </citation>
    <scope>NUCLEOTIDE SEQUENCE [LARGE SCALE GENOMIC DNA]</scope>
    <source>
        <strain evidence="2">FDAARGOS_311</strain>
    </source>
</reference>
<dbReference type="GO" id="GO:0003964">
    <property type="term" value="F:RNA-directed DNA polymerase activity"/>
    <property type="evidence" value="ECO:0007669"/>
    <property type="project" value="UniProtKB-KW"/>
</dbReference>
<organism evidence="1 2">
    <name type="scientific">Aspergillus niger</name>
    <dbReference type="NCBI Taxonomy" id="5061"/>
    <lineage>
        <taxon>Eukaryota</taxon>
        <taxon>Fungi</taxon>
        <taxon>Dikarya</taxon>
        <taxon>Ascomycota</taxon>
        <taxon>Pezizomycotina</taxon>
        <taxon>Eurotiomycetes</taxon>
        <taxon>Eurotiomycetidae</taxon>
        <taxon>Eurotiales</taxon>
        <taxon>Aspergillaceae</taxon>
        <taxon>Aspergillus</taxon>
        <taxon>Aspergillus subgen. Circumdati</taxon>
    </lineage>
</organism>
<dbReference type="EMBL" id="NKJJ02000008">
    <property type="protein sequence ID" value="TPR10121.1"/>
    <property type="molecule type" value="Genomic_DNA"/>
</dbReference>
<sequence>MACRDPWIEYISNNVSFNLPPVRDMQSDPCETRDEFLPSTGHNPHAQFFNSPVPGAIQYSPPETNRCSAPANPGSGMITKDINCPAIEHDIEYGLFLCILIRRADYNAEIYVMHFNG</sequence>